<dbReference type="EMBL" id="LT629689">
    <property type="protein sequence ID" value="SDG02146.1"/>
    <property type="molecule type" value="Genomic_DNA"/>
</dbReference>
<dbReference type="GeneID" id="78556049"/>
<dbReference type="EMBL" id="VFET01000032">
    <property type="protein sequence ID" value="TWS01101.1"/>
    <property type="molecule type" value="Genomic_DNA"/>
</dbReference>
<evidence type="ECO:0000313" key="6">
    <source>
        <dbReference type="Proteomes" id="UP000317951"/>
    </source>
</evidence>
<protein>
    <submittedName>
        <fullName evidence="4">Autotransporter outer membrane beta-barrel domain-containing protein</fullName>
    </submittedName>
    <submittedName>
        <fullName evidence="3">Outer membrane autotransporter barrel domain-containing protein</fullName>
    </submittedName>
</protein>
<organism evidence="4 6">
    <name type="scientific">Pseudomonas extremaustralis</name>
    <dbReference type="NCBI Taxonomy" id="359110"/>
    <lineage>
        <taxon>Bacteria</taxon>
        <taxon>Pseudomonadati</taxon>
        <taxon>Pseudomonadota</taxon>
        <taxon>Gammaproteobacteria</taxon>
        <taxon>Pseudomonadales</taxon>
        <taxon>Pseudomonadaceae</taxon>
        <taxon>Pseudomonas</taxon>
    </lineage>
</organism>
<reference evidence="4 6" key="2">
    <citation type="submission" date="2019-06" db="EMBL/GenBank/DDBJ databases">
        <title>Pseudomonas bimorpha sp. nov. isolated from bovine raw milk and skim milk concentrate.</title>
        <authorList>
            <person name="Hofmann K."/>
            <person name="Huptas C."/>
            <person name="Doll E."/>
            <person name="Scherer S."/>
            <person name="Wenning M."/>
        </authorList>
    </citation>
    <scope>NUCLEOTIDE SEQUENCE [LARGE SCALE GENOMIC DNA]</scope>
    <source>
        <strain evidence="4 6">DSM 17835</strain>
    </source>
</reference>
<dbReference type="Gene3D" id="2.40.128.130">
    <property type="entry name" value="Autotransporter beta-domain"/>
    <property type="match status" value="1"/>
</dbReference>
<evidence type="ECO:0000313" key="4">
    <source>
        <dbReference type="EMBL" id="TWS01101.1"/>
    </source>
</evidence>
<dbReference type="InterPro" id="IPR005546">
    <property type="entry name" value="Autotransporte_beta"/>
</dbReference>
<evidence type="ECO:0000313" key="5">
    <source>
        <dbReference type="Proteomes" id="UP000182858"/>
    </source>
</evidence>
<dbReference type="InterPro" id="IPR006315">
    <property type="entry name" value="OM_autotransptr_brl_dom"/>
</dbReference>
<dbReference type="Pfam" id="PF03797">
    <property type="entry name" value="Autotransporter"/>
    <property type="match status" value="1"/>
</dbReference>
<keyword evidence="5" id="KW-1185">Reference proteome</keyword>
<accession>A0A5C5QBH5</accession>
<evidence type="ECO:0000259" key="2">
    <source>
        <dbReference type="PROSITE" id="PS51208"/>
    </source>
</evidence>
<dbReference type="Proteomes" id="UP000317951">
    <property type="component" value="Unassembled WGS sequence"/>
</dbReference>
<dbReference type="AlphaFoldDB" id="A0A5C5QBH5"/>
<evidence type="ECO:0000313" key="3">
    <source>
        <dbReference type="EMBL" id="SDG02146.1"/>
    </source>
</evidence>
<evidence type="ECO:0000256" key="1">
    <source>
        <dbReference type="SAM" id="SignalP"/>
    </source>
</evidence>
<dbReference type="PROSITE" id="PS51208">
    <property type="entry name" value="AUTOTRANSPORTER"/>
    <property type="match status" value="1"/>
</dbReference>
<dbReference type="GO" id="GO:0019867">
    <property type="term" value="C:outer membrane"/>
    <property type="evidence" value="ECO:0007669"/>
    <property type="project" value="InterPro"/>
</dbReference>
<dbReference type="InterPro" id="IPR036709">
    <property type="entry name" value="Autotransporte_beta_dom_sf"/>
</dbReference>
<dbReference type="NCBIfam" id="TIGR01414">
    <property type="entry name" value="autotrans_barl"/>
    <property type="match status" value="1"/>
</dbReference>
<name>A0A5C5QBH5_9PSED</name>
<sequence length="436" mass="47618">MPLIHKPLALAITLSLGAAGAQYAQARGDMEPDSEWFEQIAAPSEKKYFEPAVPAPADFYFADRATSRNGLSVARVLDAAVDDLLASDELNDWVKDELEDYGQYLASLEPGRLGALLEQLAGSHNANLGSATQNSLKPLTTGLLSAVRQLDNASDEAARVWAQALGGAGTLDAQHGSSGLKQRHQGLLLGADWALDHAWRIGVVGGKSGSDLSARRFKGELDSWHVGAYAARLDGPLALRLGALYSGHSGQNKRTVDFDFLDHREHLTGQYKARSQNAFAELGYRLNTAGLRAEPFVGLGFERYQRDRFQEKGGYSALNVGAQTQQNLSSTLGLRLSHDFTLDNQMTLKPHLGTHWKHLYGNVDSRVRQSFAWEKREDFNSEFTINGTSLDRNTLALRTGLDMALSAEHSLGLSYSAEFGSHSRNQGLMGQWAMAF</sequence>
<dbReference type="OrthoDB" id="5760545at2"/>
<feature type="domain" description="Autotransporter" evidence="2">
    <location>
        <begin position="153"/>
        <end position="436"/>
    </location>
</feature>
<feature type="chain" id="PRO_5023035250" evidence="1">
    <location>
        <begin position="27"/>
        <end position="436"/>
    </location>
</feature>
<dbReference type="RefSeq" id="WP_010566916.1">
    <property type="nucleotide sequence ID" value="NZ_LT629689.1"/>
</dbReference>
<gene>
    <name evidence="4" type="ORF">FIV36_26860</name>
    <name evidence="3" type="ORF">SAMN05216591_4692</name>
</gene>
<reference evidence="3 5" key="1">
    <citation type="submission" date="2016-10" db="EMBL/GenBank/DDBJ databases">
        <authorList>
            <person name="Varghese N."/>
            <person name="Submissions S."/>
        </authorList>
    </citation>
    <scope>NUCLEOTIDE SEQUENCE [LARGE SCALE GENOMIC DNA]</scope>
    <source>
        <strain evidence="3 5">DSM 17835</strain>
    </source>
</reference>
<feature type="signal peptide" evidence="1">
    <location>
        <begin position="1"/>
        <end position="26"/>
    </location>
</feature>
<keyword evidence="1" id="KW-0732">Signal</keyword>
<dbReference type="SUPFAM" id="SSF103515">
    <property type="entry name" value="Autotransporter"/>
    <property type="match status" value="1"/>
</dbReference>
<proteinExistence type="predicted"/>
<dbReference type="Proteomes" id="UP000182858">
    <property type="component" value="Chromosome I"/>
</dbReference>
<dbReference type="SMART" id="SM00869">
    <property type="entry name" value="Autotransporter"/>
    <property type="match status" value="1"/>
</dbReference>